<dbReference type="InterPro" id="IPR011880">
    <property type="entry name" value="PA_CoA_ligase"/>
</dbReference>
<dbReference type="EC" id="6.2.1.30" evidence="6 9"/>
<name>A0A429X903_SIMTE</name>
<evidence type="ECO:0000313" key="12">
    <source>
        <dbReference type="EMBL" id="RST59872.1"/>
    </source>
</evidence>
<evidence type="ECO:0000259" key="11">
    <source>
        <dbReference type="Pfam" id="PF14535"/>
    </source>
</evidence>
<dbReference type="PIRSF" id="PIRSF006444">
    <property type="entry name" value="PaaK"/>
    <property type="match status" value="1"/>
</dbReference>
<accession>A0A429X903</accession>
<dbReference type="UniPathway" id="UPA00930"/>
<keyword evidence="2 9" id="KW-0436">Ligase</keyword>
<sequence length="444" mass="49408">MIYNPGMEALSIAEKEELQYARLQETLDRVYNRVPFYKEKFDEKGIKIDDIKSLKEVEKLPFTHKKDLRDNYPFGLFAEPIENIVRLHGSSGTSGKPTVVSYTKNDIKVWSELIARAIVAAGGSRGDVFHNAYGYGLFTGGLGLHFGAEQLGVAVVPISGGNTERQILTIQDFKPKGLACTPSYALNIAEKMREMGLDSRNNSLKYGIFGAEPWSEGMRSTIEDMLGIKAVDIYGLSEIMGPGVSIECHVAQDGLHIADDHFLVEVIDPETLETVKDGEDGELVFTSLTKEAFPLIRYRTGDIASITREKCECGRTTTRMSRVKGRTDDMIIIRGVNVFPSEMERVLLQIDGLAPHYQIMLIKDGPMDCAELHVEISEDLYTGLNGDLEHEQVLMLERKVKHEIKSACLVSVKTVIGTPKSIPRSEGKAIRIVDRRKKDPAILS</sequence>
<dbReference type="OrthoDB" id="580775at2"/>
<comment type="pathway">
    <text evidence="4 9">Aromatic compound metabolism; phenylacetate degradation.</text>
</comment>
<dbReference type="Gene3D" id="3.40.50.12780">
    <property type="entry name" value="N-terminal domain of ligase-like"/>
    <property type="match status" value="1"/>
</dbReference>
<evidence type="ECO:0000256" key="1">
    <source>
        <dbReference type="ARBA" id="ARBA00011245"/>
    </source>
</evidence>
<reference evidence="12 13" key="1">
    <citation type="submission" date="2018-12" db="EMBL/GenBank/DDBJ databases">
        <authorList>
            <person name="Sun L."/>
            <person name="Chen Z."/>
        </authorList>
    </citation>
    <scope>NUCLEOTIDE SEQUENCE [LARGE SCALE GENOMIC DNA]</scope>
    <source>
        <strain evidence="12 13">LMG 29736</strain>
    </source>
</reference>
<feature type="domain" description="AMP-dependent synthetase/ligase" evidence="10">
    <location>
        <begin position="90"/>
        <end position="286"/>
    </location>
</feature>
<evidence type="ECO:0000313" key="13">
    <source>
        <dbReference type="Proteomes" id="UP000287296"/>
    </source>
</evidence>
<evidence type="ECO:0000256" key="6">
    <source>
        <dbReference type="ARBA" id="ARBA00066629"/>
    </source>
</evidence>
<dbReference type="GO" id="GO:0010124">
    <property type="term" value="P:phenylacetate catabolic process"/>
    <property type="evidence" value="ECO:0007669"/>
    <property type="project" value="UniProtKB-UniRule"/>
</dbReference>
<dbReference type="GO" id="GO:0000166">
    <property type="term" value="F:nucleotide binding"/>
    <property type="evidence" value="ECO:0007669"/>
    <property type="project" value="UniProtKB-KW"/>
</dbReference>
<dbReference type="GO" id="GO:0047475">
    <property type="term" value="F:phenylacetate-CoA ligase activity"/>
    <property type="evidence" value="ECO:0007669"/>
    <property type="project" value="UniProtKB-EC"/>
</dbReference>
<gene>
    <name evidence="12" type="ORF">D5F11_009140</name>
</gene>
<protein>
    <recommendedName>
        <fullName evidence="7 9">Phenylacetate-coenzyme A ligase</fullName>
        <ecNumber evidence="6 9">6.2.1.30</ecNumber>
    </recommendedName>
    <alternativeName>
        <fullName evidence="8 9">Phenylacetyl-CoA ligase</fullName>
    </alternativeName>
</protein>
<comment type="similarity">
    <text evidence="5 9">Belongs to the phenylacetyl-CoA ligase family.</text>
</comment>
<dbReference type="EMBL" id="QYTW02000007">
    <property type="protein sequence ID" value="RST59872.1"/>
    <property type="molecule type" value="Genomic_DNA"/>
</dbReference>
<dbReference type="InterPro" id="IPR042099">
    <property type="entry name" value="ANL_N_sf"/>
</dbReference>
<keyword evidence="3 9" id="KW-0547">Nucleotide-binding</keyword>
<comment type="subunit">
    <text evidence="1">Monomer.</text>
</comment>
<comment type="catalytic activity">
    <reaction evidence="9">
        <text>2-phenylacetate + ATP + CoA = phenylacetyl-CoA + AMP + diphosphate</text>
        <dbReference type="Rhea" id="RHEA:20956"/>
        <dbReference type="ChEBI" id="CHEBI:18401"/>
        <dbReference type="ChEBI" id="CHEBI:30616"/>
        <dbReference type="ChEBI" id="CHEBI:33019"/>
        <dbReference type="ChEBI" id="CHEBI:57287"/>
        <dbReference type="ChEBI" id="CHEBI:57390"/>
        <dbReference type="ChEBI" id="CHEBI:456215"/>
        <dbReference type="EC" id="6.2.1.30"/>
    </reaction>
</comment>
<evidence type="ECO:0000256" key="9">
    <source>
        <dbReference type="PIRNR" id="PIRNR006444"/>
    </source>
</evidence>
<organism evidence="12 13">
    <name type="scientific">Siminovitchia terrae</name>
    <name type="common">Bacillus terrae</name>
    <dbReference type="NCBI Taxonomy" id="1914933"/>
    <lineage>
        <taxon>Bacteria</taxon>
        <taxon>Bacillati</taxon>
        <taxon>Bacillota</taxon>
        <taxon>Bacilli</taxon>
        <taxon>Bacillales</taxon>
        <taxon>Bacillaceae</taxon>
        <taxon>Siminovitchia</taxon>
    </lineage>
</organism>
<evidence type="ECO:0000259" key="10">
    <source>
        <dbReference type="Pfam" id="PF00501"/>
    </source>
</evidence>
<dbReference type="AlphaFoldDB" id="A0A429X903"/>
<dbReference type="InterPro" id="IPR000873">
    <property type="entry name" value="AMP-dep_synth/lig_dom"/>
</dbReference>
<dbReference type="Pfam" id="PF14535">
    <property type="entry name" value="AMP-binding_C_2"/>
    <property type="match status" value="1"/>
</dbReference>
<dbReference type="Gene3D" id="3.30.300.30">
    <property type="match status" value="1"/>
</dbReference>
<evidence type="ECO:0000256" key="2">
    <source>
        <dbReference type="ARBA" id="ARBA00022598"/>
    </source>
</evidence>
<dbReference type="FunFam" id="3.40.50.12780:FF:000016">
    <property type="entry name" value="Phenylacetate-coenzyme A ligase"/>
    <property type="match status" value="1"/>
</dbReference>
<dbReference type="PANTHER" id="PTHR43439">
    <property type="entry name" value="PHENYLACETATE-COENZYME A LIGASE"/>
    <property type="match status" value="1"/>
</dbReference>
<dbReference type="CDD" id="cd05913">
    <property type="entry name" value="PaaK"/>
    <property type="match status" value="1"/>
</dbReference>
<evidence type="ECO:0000256" key="7">
    <source>
        <dbReference type="ARBA" id="ARBA00068695"/>
    </source>
</evidence>
<dbReference type="SUPFAM" id="SSF56801">
    <property type="entry name" value="Acetyl-CoA synthetase-like"/>
    <property type="match status" value="1"/>
</dbReference>
<dbReference type="PANTHER" id="PTHR43439:SF1">
    <property type="entry name" value="PHENYLACETATE-COENZYME A LIGASE"/>
    <property type="match status" value="1"/>
</dbReference>
<dbReference type="RefSeq" id="WP_120118142.1">
    <property type="nucleotide sequence ID" value="NZ_DAMDJW010000005.1"/>
</dbReference>
<dbReference type="Proteomes" id="UP000287296">
    <property type="component" value="Unassembled WGS sequence"/>
</dbReference>
<evidence type="ECO:0000256" key="5">
    <source>
        <dbReference type="ARBA" id="ARBA00061566"/>
    </source>
</evidence>
<dbReference type="InterPro" id="IPR051414">
    <property type="entry name" value="Adenylate-forming_Reductase"/>
</dbReference>
<dbReference type="InterPro" id="IPR045851">
    <property type="entry name" value="AMP-bd_C_sf"/>
</dbReference>
<evidence type="ECO:0000256" key="3">
    <source>
        <dbReference type="ARBA" id="ARBA00022741"/>
    </source>
</evidence>
<dbReference type="InterPro" id="IPR028154">
    <property type="entry name" value="AMP-dep_Lig_C"/>
</dbReference>
<evidence type="ECO:0000256" key="8">
    <source>
        <dbReference type="ARBA" id="ARBA00075111"/>
    </source>
</evidence>
<feature type="domain" description="AMP-dependent ligase C-terminal" evidence="11">
    <location>
        <begin position="335"/>
        <end position="436"/>
    </location>
</feature>
<comment type="function">
    <text evidence="9">Catalyzes the activation of phenylacetic acid (PA) to phenylacetyl-CoA (PA-CoA).</text>
</comment>
<evidence type="ECO:0000256" key="4">
    <source>
        <dbReference type="ARBA" id="ARBA00060591"/>
    </source>
</evidence>
<dbReference type="Pfam" id="PF00501">
    <property type="entry name" value="AMP-binding"/>
    <property type="match status" value="1"/>
</dbReference>
<proteinExistence type="inferred from homology"/>
<comment type="caution">
    <text evidence="12">The sequence shown here is derived from an EMBL/GenBank/DDBJ whole genome shotgun (WGS) entry which is preliminary data.</text>
</comment>